<dbReference type="PROSITE" id="PS50887">
    <property type="entry name" value="GGDEF"/>
    <property type="match status" value="1"/>
</dbReference>
<feature type="domain" description="EAL" evidence="2">
    <location>
        <begin position="519"/>
        <end position="770"/>
    </location>
</feature>
<organism evidence="5 6">
    <name type="scientific">Vibrio astriarenae</name>
    <dbReference type="NCBI Taxonomy" id="1481923"/>
    <lineage>
        <taxon>Bacteria</taxon>
        <taxon>Pseudomonadati</taxon>
        <taxon>Pseudomonadota</taxon>
        <taxon>Gammaproteobacteria</taxon>
        <taxon>Vibrionales</taxon>
        <taxon>Vibrionaceae</taxon>
        <taxon>Vibrio</taxon>
    </lineage>
</organism>
<dbReference type="InterPro" id="IPR003660">
    <property type="entry name" value="HAMP_dom"/>
</dbReference>
<sequence>MKLQTRILILVAPVIILSAALSGYSIYLNQKDALSKREDSYLELSMGKLASHFKNAISMLNSYSLTLTKSDIIRDYYLNYSDPYRELQLVDRLQQTISTLKATPDSFVGIAILDDKLRIRYYSDNSKEPFSTFDPQLFQYTRSAYFESKQSSHTGYTQNLQGEGVLVRYDALDANTLAPPLSYNRNQLMFIVVVVSLNEFNQTRKHVEFDNDSAIFFSDIPPDLQNKPLAHTVALMNNFYATLDPAQYILDSKLKKMASNLVVAFSLSSVLSILILLALLYRHVIRPIERLDKQLKQVNRSQRDNIEVLYTDDEVGRLSLSFHEMYDKLAKSYEKTKVLAENDQLTGLPNRRVFQHHVRSALANLTSEQHAYLLYIDLDNFKYVNDKYGHQIGDRVLTRFADHLNKLVERCQAQGSFTGLPSRLSGDEFAIFIVTQHQDRSVAKDLANKLLAPIQNKRSSVIGNFPITASIGIASYPEDGHEITSLISSADTAMYQAKKAGKNQIAYYSKELDRVVQRRTQIERALRTKQFDDEFSLTYQPYFDRTGEEIVGVEALLRWENDKLGSVSPDEFIPIAEQIGLFGSIDRWVIKHAFQNFTEIQAIFSHSIHLSINLSSAELDSTSLAHFIEDCLSVYDVNPRLIDFEITETFAGQSQGFPLLHHLSQLGFSLTIDDFGSGYTSITQLVQYPVQKIKLDRYFLETLMMTSKEKVVKPLIDLCHSQNMLVTAEGIESEEMFTWLAEHQCDHLQGFYFSGPLSLDELQRKASNVIQLKDSNEKSHYRLA</sequence>
<dbReference type="PROSITE" id="PS50883">
    <property type="entry name" value="EAL"/>
    <property type="match status" value="1"/>
</dbReference>
<keyword evidence="1" id="KW-0472">Membrane</keyword>
<gene>
    <name evidence="5" type="ORF">GT360_03055</name>
</gene>
<proteinExistence type="predicted"/>
<evidence type="ECO:0000259" key="3">
    <source>
        <dbReference type="PROSITE" id="PS50885"/>
    </source>
</evidence>
<dbReference type="InterPro" id="IPR000160">
    <property type="entry name" value="GGDEF_dom"/>
</dbReference>
<dbReference type="CDD" id="cd01949">
    <property type="entry name" value="GGDEF"/>
    <property type="match status" value="1"/>
</dbReference>
<keyword evidence="1" id="KW-1133">Transmembrane helix</keyword>
<keyword evidence="6" id="KW-1185">Reference proteome</keyword>
<keyword evidence="1" id="KW-0812">Transmembrane</keyword>
<dbReference type="GO" id="GO:0007165">
    <property type="term" value="P:signal transduction"/>
    <property type="evidence" value="ECO:0007669"/>
    <property type="project" value="InterPro"/>
</dbReference>
<dbReference type="GO" id="GO:0016020">
    <property type="term" value="C:membrane"/>
    <property type="evidence" value="ECO:0007669"/>
    <property type="project" value="InterPro"/>
</dbReference>
<evidence type="ECO:0000313" key="5">
    <source>
        <dbReference type="EMBL" id="QIA62557.1"/>
    </source>
</evidence>
<dbReference type="Pfam" id="PF00990">
    <property type="entry name" value="GGDEF"/>
    <property type="match status" value="1"/>
</dbReference>
<evidence type="ECO:0000313" key="6">
    <source>
        <dbReference type="Proteomes" id="UP000464262"/>
    </source>
</evidence>
<dbReference type="CDD" id="cd01948">
    <property type="entry name" value="EAL"/>
    <property type="match status" value="1"/>
</dbReference>
<dbReference type="SUPFAM" id="SSF55073">
    <property type="entry name" value="Nucleotide cyclase"/>
    <property type="match status" value="1"/>
</dbReference>
<dbReference type="Gene3D" id="3.20.20.450">
    <property type="entry name" value="EAL domain"/>
    <property type="match status" value="1"/>
</dbReference>
<dbReference type="Gene3D" id="3.30.70.270">
    <property type="match status" value="1"/>
</dbReference>
<dbReference type="CDD" id="cd06225">
    <property type="entry name" value="HAMP"/>
    <property type="match status" value="1"/>
</dbReference>
<feature type="domain" description="GGDEF" evidence="4">
    <location>
        <begin position="369"/>
        <end position="510"/>
    </location>
</feature>
<dbReference type="InterPro" id="IPR029787">
    <property type="entry name" value="Nucleotide_cyclase"/>
</dbReference>
<dbReference type="NCBIfam" id="TIGR00254">
    <property type="entry name" value="GGDEF"/>
    <property type="match status" value="1"/>
</dbReference>
<evidence type="ECO:0000259" key="2">
    <source>
        <dbReference type="PROSITE" id="PS50883"/>
    </source>
</evidence>
<accession>A0A7Z2T1K2</accession>
<dbReference type="Proteomes" id="UP000464262">
    <property type="component" value="Chromosome 1"/>
</dbReference>
<dbReference type="InterPro" id="IPR001633">
    <property type="entry name" value="EAL_dom"/>
</dbReference>
<feature type="domain" description="HAMP" evidence="3">
    <location>
        <begin position="282"/>
        <end position="334"/>
    </location>
</feature>
<dbReference type="PANTHER" id="PTHR44757">
    <property type="entry name" value="DIGUANYLATE CYCLASE DGCP"/>
    <property type="match status" value="1"/>
</dbReference>
<dbReference type="RefSeq" id="WP_164647452.1">
    <property type="nucleotide sequence ID" value="NZ_CP047475.1"/>
</dbReference>
<protein>
    <submittedName>
        <fullName evidence="5">EAL domain-containing protein</fullName>
    </submittedName>
</protein>
<dbReference type="AlphaFoldDB" id="A0A7Z2T1K2"/>
<dbReference type="Gene3D" id="6.10.340.10">
    <property type="match status" value="1"/>
</dbReference>
<dbReference type="SMART" id="SM00267">
    <property type="entry name" value="GGDEF"/>
    <property type="match status" value="1"/>
</dbReference>
<reference evidence="5 6" key="1">
    <citation type="submission" date="2020-01" db="EMBL/GenBank/DDBJ databases">
        <title>Whole genome and functional gene identification of agarase of Vibrio HN897.</title>
        <authorList>
            <person name="Liu Y."/>
            <person name="Zhao Z."/>
        </authorList>
    </citation>
    <scope>NUCLEOTIDE SEQUENCE [LARGE SCALE GENOMIC DNA]</scope>
    <source>
        <strain evidence="5 6">HN897</strain>
    </source>
</reference>
<dbReference type="InterPro" id="IPR035919">
    <property type="entry name" value="EAL_sf"/>
</dbReference>
<dbReference type="InterPro" id="IPR043128">
    <property type="entry name" value="Rev_trsase/Diguanyl_cyclase"/>
</dbReference>
<dbReference type="SUPFAM" id="SSF141868">
    <property type="entry name" value="EAL domain-like"/>
    <property type="match status" value="1"/>
</dbReference>
<dbReference type="EMBL" id="CP047475">
    <property type="protein sequence ID" value="QIA62557.1"/>
    <property type="molecule type" value="Genomic_DNA"/>
</dbReference>
<dbReference type="PROSITE" id="PS50885">
    <property type="entry name" value="HAMP"/>
    <property type="match status" value="1"/>
</dbReference>
<dbReference type="Pfam" id="PF00563">
    <property type="entry name" value="EAL"/>
    <property type="match status" value="1"/>
</dbReference>
<feature type="transmembrane region" description="Helical" evidence="1">
    <location>
        <begin position="6"/>
        <end position="27"/>
    </location>
</feature>
<dbReference type="PANTHER" id="PTHR44757:SF2">
    <property type="entry name" value="BIOFILM ARCHITECTURE MAINTENANCE PROTEIN MBAA"/>
    <property type="match status" value="1"/>
</dbReference>
<dbReference type="SMART" id="SM00052">
    <property type="entry name" value="EAL"/>
    <property type="match status" value="1"/>
</dbReference>
<feature type="transmembrane region" description="Helical" evidence="1">
    <location>
        <begin position="261"/>
        <end position="281"/>
    </location>
</feature>
<evidence type="ECO:0000256" key="1">
    <source>
        <dbReference type="SAM" id="Phobius"/>
    </source>
</evidence>
<name>A0A7Z2T1K2_9VIBR</name>
<evidence type="ECO:0000259" key="4">
    <source>
        <dbReference type="PROSITE" id="PS50887"/>
    </source>
</evidence>
<dbReference type="KEGG" id="vas:GT360_03055"/>
<dbReference type="InterPro" id="IPR052155">
    <property type="entry name" value="Biofilm_reg_signaling"/>
</dbReference>